<gene>
    <name evidence="3" type="ORF">JL107_00770</name>
</gene>
<dbReference type="PANTHER" id="PTHR42942">
    <property type="entry name" value="6-O-METHYLGUANINE DNA METHYLTRANSFERASE"/>
    <property type="match status" value="1"/>
</dbReference>
<dbReference type="AlphaFoldDB" id="A0A938YC63"/>
<accession>A0A938YC63</accession>
<sequence length="95" mass="10343">MDEQLAERMLEVVRATPPGSVITYGDVAARAGSLSPRLAGWVLSQLSDESVPWHRVVRADGTPAPHLLVEQSARLAAEGVPMSGGRVDLRRYRDH</sequence>
<evidence type="ECO:0000313" key="4">
    <source>
        <dbReference type="Proteomes" id="UP000663801"/>
    </source>
</evidence>
<evidence type="ECO:0000259" key="2">
    <source>
        <dbReference type="Pfam" id="PF01035"/>
    </source>
</evidence>
<feature type="domain" description="Methylated-DNA-[protein]-cysteine S-methyltransferase DNA binding" evidence="2">
    <location>
        <begin position="6"/>
        <end position="80"/>
    </location>
</feature>
<dbReference type="Gene3D" id="1.10.10.10">
    <property type="entry name" value="Winged helix-like DNA-binding domain superfamily/Winged helix DNA-binding domain"/>
    <property type="match status" value="1"/>
</dbReference>
<dbReference type="InterPro" id="IPR052520">
    <property type="entry name" value="ATL_DNA_repair"/>
</dbReference>
<dbReference type="RefSeq" id="WP_205255114.1">
    <property type="nucleotide sequence ID" value="NZ_BAAAPV010000001.1"/>
</dbReference>
<dbReference type="Proteomes" id="UP000663801">
    <property type="component" value="Unassembled WGS sequence"/>
</dbReference>
<keyword evidence="1" id="KW-0227">DNA damage</keyword>
<evidence type="ECO:0000256" key="1">
    <source>
        <dbReference type="ARBA" id="ARBA00022763"/>
    </source>
</evidence>
<dbReference type="EMBL" id="JAERWL010000001">
    <property type="protein sequence ID" value="MBM9474965.1"/>
    <property type="molecule type" value="Genomic_DNA"/>
</dbReference>
<protein>
    <submittedName>
        <fullName evidence="3">MGMT family protein</fullName>
    </submittedName>
</protein>
<dbReference type="InterPro" id="IPR014048">
    <property type="entry name" value="MethylDNA_cys_MeTrfase_DNA-bd"/>
</dbReference>
<organism evidence="3 4">
    <name type="scientific">Nakamurella flavida</name>
    <dbReference type="NCBI Taxonomy" id="363630"/>
    <lineage>
        <taxon>Bacteria</taxon>
        <taxon>Bacillati</taxon>
        <taxon>Actinomycetota</taxon>
        <taxon>Actinomycetes</taxon>
        <taxon>Nakamurellales</taxon>
        <taxon>Nakamurellaceae</taxon>
        <taxon>Nakamurella</taxon>
    </lineage>
</organism>
<evidence type="ECO:0000313" key="3">
    <source>
        <dbReference type="EMBL" id="MBM9474965.1"/>
    </source>
</evidence>
<keyword evidence="4" id="KW-1185">Reference proteome</keyword>
<dbReference type="SUPFAM" id="SSF46767">
    <property type="entry name" value="Methylated DNA-protein cysteine methyltransferase, C-terminal domain"/>
    <property type="match status" value="1"/>
</dbReference>
<dbReference type="GO" id="GO:0003824">
    <property type="term" value="F:catalytic activity"/>
    <property type="evidence" value="ECO:0007669"/>
    <property type="project" value="InterPro"/>
</dbReference>
<dbReference type="InterPro" id="IPR036217">
    <property type="entry name" value="MethylDNA_cys_MeTrfase_DNAb"/>
</dbReference>
<name>A0A938YC63_9ACTN</name>
<comment type="caution">
    <text evidence="3">The sequence shown here is derived from an EMBL/GenBank/DDBJ whole genome shotgun (WGS) entry which is preliminary data.</text>
</comment>
<dbReference type="Pfam" id="PF01035">
    <property type="entry name" value="DNA_binding_1"/>
    <property type="match status" value="1"/>
</dbReference>
<dbReference type="InterPro" id="IPR036388">
    <property type="entry name" value="WH-like_DNA-bd_sf"/>
</dbReference>
<reference evidence="3" key="1">
    <citation type="submission" date="2021-01" db="EMBL/GenBank/DDBJ databases">
        <title>KCTC 19127 draft genome.</title>
        <authorList>
            <person name="An D."/>
        </authorList>
    </citation>
    <scope>NUCLEOTIDE SEQUENCE</scope>
    <source>
        <strain evidence="3">KCTC 19127</strain>
    </source>
</reference>
<proteinExistence type="predicted"/>
<dbReference type="GO" id="GO:0006281">
    <property type="term" value="P:DNA repair"/>
    <property type="evidence" value="ECO:0007669"/>
    <property type="project" value="InterPro"/>
</dbReference>
<dbReference type="CDD" id="cd06445">
    <property type="entry name" value="ATase"/>
    <property type="match status" value="1"/>
</dbReference>
<dbReference type="PANTHER" id="PTHR42942:SF1">
    <property type="entry name" value="ALKYLTRANSFERASE-LIKE PROTEIN 1"/>
    <property type="match status" value="1"/>
</dbReference>